<evidence type="ECO:0000313" key="7">
    <source>
        <dbReference type="EMBL" id="RDU63025.1"/>
    </source>
</evidence>
<dbReference type="AlphaFoldDB" id="A0A3D8IDB4"/>
<keyword evidence="2" id="KW-0645">Protease</keyword>
<dbReference type="GO" id="GO:0008236">
    <property type="term" value="F:serine-type peptidase activity"/>
    <property type="evidence" value="ECO:0007669"/>
    <property type="project" value="UniProtKB-KW"/>
</dbReference>
<evidence type="ECO:0000256" key="2">
    <source>
        <dbReference type="ARBA" id="ARBA00022670"/>
    </source>
</evidence>
<dbReference type="NCBIfam" id="TIGR00706">
    <property type="entry name" value="SppA_dom"/>
    <property type="match status" value="1"/>
</dbReference>
<accession>A0A3D8IDB4</accession>
<keyword evidence="5" id="KW-0472">Membrane</keyword>
<proteinExistence type="inferred from homology"/>
<protein>
    <submittedName>
        <fullName evidence="7">Signal peptide peptidase SppA</fullName>
    </submittedName>
</protein>
<feature type="transmembrane region" description="Helical" evidence="5">
    <location>
        <begin position="12"/>
        <end position="31"/>
    </location>
</feature>
<dbReference type="SUPFAM" id="SSF52096">
    <property type="entry name" value="ClpP/crotonase"/>
    <property type="match status" value="1"/>
</dbReference>
<evidence type="ECO:0000256" key="4">
    <source>
        <dbReference type="ARBA" id="ARBA00022825"/>
    </source>
</evidence>
<keyword evidence="5" id="KW-0812">Transmembrane</keyword>
<dbReference type="Gene3D" id="3.90.226.10">
    <property type="entry name" value="2-enoyl-CoA Hydratase, Chain A, domain 1"/>
    <property type="match status" value="1"/>
</dbReference>
<keyword evidence="3" id="KW-0378">Hydrolase</keyword>
<dbReference type="CDD" id="cd07023">
    <property type="entry name" value="S49_Sppa_N_C"/>
    <property type="match status" value="1"/>
</dbReference>
<name>A0A3D8IDB4_9HELI</name>
<dbReference type="PANTHER" id="PTHR42987">
    <property type="entry name" value="PEPTIDASE S49"/>
    <property type="match status" value="1"/>
</dbReference>
<evidence type="ECO:0000256" key="5">
    <source>
        <dbReference type="SAM" id="Phobius"/>
    </source>
</evidence>
<dbReference type="PANTHER" id="PTHR42987:SF7">
    <property type="entry name" value="SIGNAL PEPTIDE PEPTIDASE SPPA-RELATED"/>
    <property type="match status" value="1"/>
</dbReference>
<dbReference type="Pfam" id="PF01343">
    <property type="entry name" value="Peptidase_S49"/>
    <property type="match status" value="1"/>
</dbReference>
<keyword evidence="4" id="KW-0720">Serine protease</keyword>
<feature type="domain" description="Peptidase S49" evidence="6">
    <location>
        <begin position="100"/>
        <end position="247"/>
    </location>
</feature>
<dbReference type="GeneID" id="82535691"/>
<organism evidence="7 8">
    <name type="scientific">Helicobacter ganmani</name>
    <dbReference type="NCBI Taxonomy" id="60246"/>
    <lineage>
        <taxon>Bacteria</taxon>
        <taxon>Pseudomonadati</taxon>
        <taxon>Campylobacterota</taxon>
        <taxon>Epsilonproteobacteria</taxon>
        <taxon>Campylobacterales</taxon>
        <taxon>Helicobacteraceae</taxon>
        <taxon>Helicobacter</taxon>
    </lineage>
</organism>
<evidence type="ECO:0000256" key="1">
    <source>
        <dbReference type="ARBA" id="ARBA00008683"/>
    </source>
</evidence>
<dbReference type="Proteomes" id="UP000256650">
    <property type="component" value="Unassembled WGS sequence"/>
</dbReference>
<comment type="caution">
    <text evidence="7">The sequence shown here is derived from an EMBL/GenBank/DDBJ whole genome shotgun (WGS) entry which is preliminary data.</text>
</comment>
<reference evidence="7 8" key="1">
    <citation type="submission" date="2018-04" db="EMBL/GenBank/DDBJ databases">
        <title>Novel Campyloabacter and Helicobacter Species and Strains.</title>
        <authorList>
            <person name="Mannion A.J."/>
            <person name="Shen Z."/>
            <person name="Fox J.G."/>
        </authorList>
    </citation>
    <scope>NUCLEOTIDE SEQUENCE [LARGE SCALE GENOMIC DNA]</scope>
    <source>
        <strain evidence="7 8">MIT 99-5101</strain>
    </source>
</reference>
<comment type="similarity">
    <text evidence="1">Belongs to the peptidase S49 family.</text>
</comment>
<evidence type="ECO:0000313" key="8">
    <source>
        <dbReference type="Proteomes" id="UP000256650"/>
    </source>
</evidence>
<dbReference type="EMBL" id="NXLS01000004">
    <property type="protein sequence ID" value="RDU63025.1"/>
    <property type="molecule type" value="Genomic_DNA"/>
</dbReference>
<evidence type="ECO:0000259" key="6">
    <source>
        <dbReference type="Pfam" id="PF01343"/>
    </source>
</evidence>
<gene>
    <name evidence="7" type="primary">sppA</name>
    <name evidence="7" type="ORF">CQA43_05240</name>
</gene>
<dbReference type="InterPro" id="IPR047272">
    <property type="entry name" value="S49_SppA_C"/>
</dbReference>
<dbReference type="InterPro" id="IPR004635">
    <property type="entry name" value="Pept_S49_SppA"/>
</dbReference>
<sequence>MKIFHLFTKILDFITKYLKVFIFLLVVGLIFTPKDDLPKQDANVARINLYGTILQSDTFLEELEKIEQNPKIQGILLVIDSPGGAIAPSVEISEAIKRIHTKIPVVAYAQGTMASGSYLAGVWADSIVANRGALLGSIGVIINGADISELAEKLGIKPQTLKAGIYKEAGTFMRKWNPQEEAMLKDLVEEQYKMFVQEVTLARKISLQEEPNFAQGRILSANNALKFKLIDKIGSLYDAQELLFIKANIQNPKWHKEEKDKIEIYLEKIFGDNIALGVQNGIALALEQLSKIWLKGN</sequence>
<keyword evidence="8" id="KW-1185">Reference proteome</keyword>
<dbReference type="InterPro" id="IPR002142">
    <property type="entry name" value="Peptidase_S49"/>
</dbReference>
<dbReference type="OrthoDB" id="9764363at2"/>
<keyword evidence="5" id="KW-1133">Transmembrane helix</keyword>
<dbReference type="GO" id="GO:0006508">
    <property type="term" value="P:proteolysis"/>
    <property type="evidence" value="ECO:0007669"/>
    <property type="project" value="UniProtKB-KW"/>
</dbReference>
<dbReference type="RefSeq" id="WP_115551559.1">
    <property type="nucleotide sequence ID" value="NZ_CAOOSM010000005.1"/>
</dbReference>
<evidence type="ECO:0000256" key="3">
    <source>
        <dbReference type="ARBA" id="ARBA00022801"/>
    </source>
</evidence>
<dbReference type="InterPro" id="IPR029045">
    <property type="entry name" value="ClpP/crotonase-like_dom_sf"/>
</dbReference>